<keyword evidence="4" id="KW-1185">Reference proteome</keyword>
<proteinExistence type="predicted"/>
<dbReference type="Proteomes" id="UP000325563">
    <property type="component" value="Chromosome"/>
</dbReference>
<dbReference type="RefSeq" id="WP_189998361.1">
    <property type="nucleotide sequence ID" value="NZ_BNBW01000001.1"/>
</dbReference>
<gene>
    <name evidence="3" type="ORF">CP980_06020</name>
</gene>
<reference evidence="3 4" key="1">
    <citation type="submission" date="2017-09" db="EMBL/GenBank/DDBJ databases">
        <authorList>
            <person name="Lee N."/>
            <person name="Cho B.-K."/>
        </authorList>
    </citation>
    <scope>NUCLEOTIDE SEQUENCE [LARGE SCALE GENOMIC DNA]</scope>
    <source>
        <strain evidence="3 4">ATCC 27476</strain>
    </source>
</reference>
<keyword evidence="2" id="KW-0732">Signal</keyword>
<evidence type="ECO:0000256" key="2">
    <source>
        <dbReference type="SAM" id="SignalP"/>
    </source>
</evidence>
<evidence type="ECO:0000313" key="3">
    <source>
        <dbReference type="EMBL" id="QEV44675.1"/>
    </source>
</evidence>
<accession>A0A5J6J2E6</accession>
<feature type="region of interest" description="Disordered" evidence="1">
    <location>
        <begin position="14"/>
        <end position="36"/>
    </location>
</feature>
<dbReference type="EMBL" id="CP023692">
    <property type="protein sequence ID" value="QEV44675.1"/>
    <property type="molecule type" value="Genomic_DNA"/>
</dbReference>
<feature type="compositionally biased region" description="Low complexity" evidence="1">
    <location>
        <begin position="14"/>
        <end position="27"/>
    </location>
</feature>
<feature type="chain" id="PRO_5038406769" evidence="2">
    <location>
        <begin position="21"/>
        <end position="282"/>
    </location>
</feature>
<evidence type="ECO:0000313" key="4">
    <source>
        <dbReference type="Proteomes" id="UP000325563"/>
    </source>
</evidence>
<dbReference type="KEGG" id="svn:CP980_06020"/>
<feature type="signal peptide" evidence="2">
    <location>
        <begin position="1"/>
        <end position="20"/>
    </location>
</feature>
<protein>
    <submittedName>
        <fullName evidence="3">Uncharacterized protein</fullName>
    </submittedName>
</protein>
<organism evidence="3 4">
    <name type="scientific">Streptomyces vinaceus</name>
    <dbReference type="NCBI Taxonomy" id="1960"/>
    <lineage>
        <taxon>Bacteria</taxon>
        <taxon>Bacillati</taxon>
        <taxon>Actinomycetota</taxon>
        <taxon>Actinomycetes</taxon>
        <taxon>Kitasatosporales</taxon>
        <taxon>Streptomycetaceae</taxon>
        <taxon>Streptomyces</taxon>
    </lineage>
</organism>
<evidence type="ECO:0000256" key="1">
    <source>
        <dbReference type="SAM" id="MobiDB-lite"/>
    </source>
</evidence>
<name>A0A5J6J2E6_STRVI</name>
<dbReference type="AlphaFoldDB" id="A0A5J6J2E6"/>
<sequence length="282" mass="29759">MLLVPLLCACSAGASGASGAQGSAPRAGDTKGRTPVHRLDDSKTLELPLDAYLLTTPDLETLSRGRDAIVQRCLAALDAPPAPAPRGGVNIGTNERRYGLADAELAQAHGYHVPDADRPVEDYPPAVLPLVRGEVTTYNGKPVPEGGCAGEARRELHDTELQPALSPVQQLDTESYVSSQKDPTVKEAAAKWSACMKESGHRYPDPMAAINDKEFGGAAPGEHEKEVALADVLCKRKVNLIGVWSGVETAYQRSLIESKAGVLAAPLRAKEKTLSIARAAIG</sequence>